<dbReference type="InterPro" id="IPR051398">
    <property type="entry name" value="Polysacch_Deacetylase"/>
</dbReference>
<evidence type="ECO:0000259" key="4">
    <source>
        <dbReference type="PROSITE" id="PS51677"/>
    </source>
</evidence>
<comment type="subcellular location">
    <subcellularLocation>
        <location evidence="1">Secreted</location>
    </subcellularLocation>
</comment>
<keyword evidence="3" id="KW-0812">Transmembrane</keyword>
<protein>
    <recommendedName>
        <fullName evidence="4">NodB homology domain-containing protein</fullName>
    </recommendedName>
</protein>
<name>A0A0A2TZA5_9BACI</name>
<dbReference type="eggNOG" id="COG0726">
    <property type="taxonomic scope" value="Bacteria"/>
</dbReference>
<reference evidence="5 6" key="1">
    <citation type="journal article" date="2015" name="Stand. Genomic Sci.">
        <title>High quality draft genome sequence of the moderately halophilic bacterium Pontibacillus yanchengensis Y32(T) and comparison among Pontibacillus genomes.</title>
        <authorList>
            <person name="Huang J."/>
            <person name="Qiao Z.X."/>
            <person name="Tang J.W."/>
            <person name="Wang G."/>
        </authorList>
    </citation>
    <scope>NUCLEOTIDE SEQUENCE [LARGE SCALE GENOMIC DNA]</scope>
    <source>
        <strain evidence="5 6">Y32</strain>
    </source>
</reference>
<evidence type="ECO:0000256" key="1">
    <source>
        <dbReference type="ARBA" id="ARBA00004613"/>
    </source>
</evidence>
<accession>A0A0A2TZA5</accession>
<evidence type="ECO:0000256" key="3">
    <source>
        <dbReference type="SAM" id="Phobius"/>
    </source>
</evidence>
<dbReference type="SUPFAM" id="SSF88713">
    <property type="entry name" value="Glycoside hydrolase/deacetylase"/>
    <property type="match status" value="1"/>
</dbReference>
<evidence type="ECO:0000256" key="2">
    <source>
        <dbReference type="ARBA" id="ARBA00022729"/>
    </source>
</evidence>
<dbReference type="Gene3D" id="3.20.20.370">
    <property type="entry name" value="Glycoside hydrolase/deacetylase"/>
    <property type="match status" value="1"/>
</dbReference>
<dbReference type="EMBL" id="AVBF01000001">
    <property type="protein sequence ID" value="KGP74605.1"/>
    <property type="molecule type" value="Genomic_DNA"/>
</dbReference>
<dbReference type="GO" id="GO:0005975">
    <property type="term" value="P:carbohydrate metabolic process"/>
    <property type="evidence" value="ECO:0007669"/>
    <property type="project" value="InterPro"/>
</dbReference>
<dbReference type="STRING" id="1385514.N782_00725"/>
<dbReference type="PANTHER" id="PTHR34216:SF3">
    <property type="entry name" value="POLY-BETA-1,6-N-ACETYL-D-GLUCOSAMINE N-DEACETYLASE"/>
    <property type="match status" value="1"/>
</dbReference>
<sequence length="311" mass="36291">MKRYLFNIIFLMSFIILFSGAFMFYYDDFAKAFSRNALFSEDKSFKIKECQRWTDDIREFNLMIGETAEKIPVLMYHRIIDDSDISDVHFNENNNLLETVVLKSEFEKQMQYLHDEGYAVLNLQEFLSFIKNEFEVPEKSVLITFDDGFKDNFTEAYPVLKSYGFTAVDFIVTGLVSEQKTEYDPREFQYFSLHDIKNSCDVFQFQTHTYNFHQRTEDGKAFLVSKSKEEIKSDLKKSLQNLNNAKIAIAYPYGSYDKEAIEAVKDIGFNVAFTVQGIKAKPSKDIYEVPRIAITSDDSIGDFRQKLEGEH</sequence>
<dbReference type="RefSeq" id="WP_036815209.1">
    <property type="nucleotide sequence ID" value="NZ_AVBF01000001.1"/>
</dbReference>
<keyword evidence="2" id="KW-0732">Signal</keyword>
<keyword evidence="6" id="KW-1185">Reference proteome</keyword>
<dbReference type="PROSITE" id="PS51677">
    <property type="entry name" value="NODB"/>
    <property type="match status" value="1"/>
</dbReference>
<dbReference type="InterPro" id="IPR011330">
    <property type="entry name" value="Glyco_hydro/deAcase_b/a-brl"/>
</dbReference>
<dbReference type="GO" id="GO:0005576">
    <property type="term" value="C:extracellular region"/>
    <property type="evidence" value="ECO:0007669"/>
    <property type="project" value="UniProtKB-SubCell"/>
</dbReference>
<dbReference type="GO" id="GO:0016810">
    <property type="term" value="F:hydrolase activity, acting on carbon-nitrogen (but not peptide) bonds"/>
    <property type="evidence" value="ECO:0007669"/>
    <property type="project" value="InterPro"/>
</dbReference>
<dbReference type="CDD" id="cd10966">
    <property type="entry name" value="CE4_yadE_5s"/>
    <property type="match status" value="1"/>
</dbReference>
<dbReference type="PANTHER" id="PTHR34216">
    <property type="match status" value="1"/>
</dbReference>
<keyword evidence="3" id="KW-0472">Membrane</keyword>
<dbReference type="Pfam" id="PF01522">
    <property type="entry name" value="Polysacc_deac_1"/>
    <property type="match status" value="1"/>
</dbReference>
<feature type="domain" description="NodB homology" evidence="4">
    <location>
        <begin position="139"/>
        <end position="311"/>
    </location>
</feature>
<evidence type="ECO:0000313" key="6">
    <source>
        <dbReference type="Proteomes" id="UP000030147"/>
    </source>
</evidence>
<feature type="transmembrane region" description="Helical" evidence="3">
    <location>
        <begin position="6"/>
        <end position="26"/>
    </location>
</feature>
<dbReference type="OrthoDB" id="9778320at2"/>
<dbReference type="InterPro" id="IPR002509">
    <property type="entry name" value="NODB_dom"/>
</dbReference>
<keyword evidence="3" id="KW-1133">Transmembrane helix</keyword>
<proteinExistence type="predicted"/>
<gene>
    <name evidence="5" type="ORF">N782_00725</name>
</gene>
<dbReference type="AlphaFoldDB" id="A0A0A2TZA5"/>
<dbReference type="Proteomes" id="UP000030147">
    <property type="component" value="Unassembled WGS sequence"/>
</dbReference>
<evidence type="ECO:0000313" key="5">
    <source>
        <dbReference type="EMBL" id="KGP74605.1"/>
    </source>
</evidence>
<organism evidence="5 6">
    <name type="scientific">Pontibacillus yanchengensis Y32</name>
    <dbReference type="NCBI Taxonomy" id="1385514"/>
    <lineage>
        <taxon>Bacteria</taxon>
        <taxon>Bacillati</taxon>
        <taxon>Bacillota</taxon>
        <taxon>Bacilli</taxon>
        <taxon>Bacillales</taxon>
        <taxon>Bacillaceae</taxon>
        <taxon>Pontibacillus</taxon>
    </lineage>
</organism>
<comment type="caution">
    <text evidence="5">The sequence shown here is derived from an EMBL/GenBank/DDBJ whole genome shotgun (WGS) entry which is preliminary data.</text>
</comment>